<dbReference type="EMBL" id="CM037155">
    <property type="protein sequence ID" value="KAH7845529.1"/>
    <property type="molecule type" value="Genomic_DNA"/>
</dbReference>
<comment type="caution">
    <text evidence="1">The sequence shown here is derived from an EMBL/GenBank/DDBJ whole genome shotgun (WGS) entry which is preliminary data.</text>
</comment>
<keyword evidence="2" id="KW-1185">Reference proteome</keyword>
<proteinExistence type="predicted"/>
<gene>
    <name evidence="1" type="ORF">Vadar_003210</name>
</gene>
<evidence type="ECO:0000313" key="2">
    <source>
        <dbReference type="Proteomes" id="UP000828048"/>
    </source>
</evidence>
<protein>
    <submittedName>
        <fullName evidence="1">Uncharacterized protein</fullName>
    </submittedName>
</protein>
<name>A0ACB7XW57_9ERIC</name>
<reference evidence="1 2" key="1">
    <citation type="journal article" date="2021" name="Hortic Res">
        <title>High-quality reference genome and annotation aids understanding of berry development for evergreen blueberry (Vaccinium darrowii).</title>
        <authorList>
            <person name="Yu J."/>
            <person name="Hulse-Kemp A.M."/>
            <person name="Babiker E."/>
            <person name="Staton M."/>
        </authorList>
    </citation>
    <scope>NUCLEOTIDE SEQUENCE [LARGE SCALE GENOMIC DNA]</scope>
    <source>
        <strain evidence="2">cv. NJ 8807/NJ 8810</strain>
        <tissue evidence="1">Young leaf</tissue>
    </source>
</reference>
<accession>A0ACB7XW57</accession>
<sequence>MGDTAVDFFLETLKQLITSSELSLIIQERHQLESLEEEIMYLRGFLKDTEKKRNDHPEVMQLVMQIRDLVSEAENIVELFVVHAFRTHNRVPPNDLYLLDPMSSIMKTLSELEKLKDQLDLKSVEKEMKTLTAEVKKIYDMNMYDINGVAVRQLIHSTTESGGEVIDIDPVHEIVESQRGAREVNEMEYQNTNAQIGSTFLELARGLGSSRSRERNTSKAVKEKVVVGSKAVKEKLVVGFEKDLEKLIGNLSDKGKGIPLEIISIIGAGGGGKTTLAREVYDHPFTSHTFDLRAWINISQHYDRTRKRDLLFRILEQIKQKKREDYEKSGEDKLGEDVLKCLKGRKYLIAMDDIWGIEAWNDIQRSFPKECNGSKVLFTSRLHIQSDSVDLLTPFSYLLNLETLNIDLRFKGEFIELPRDIFKMVKLRHLYSKDRVFTFHHSSEETWEIDFDRSSKLNSLQTLHQVCACKVCQSFLKCTPNVRKLGLCRVIIREGVSWFPNQEFFECLTKLTISAIFGSASFVDSTLLPRLNLPLTITRITLKNTCLMWEQLSLLQTLPSLEVLRLIEHACLGQVWDTSELDIGFRQLKYLRLYLLGIEKLYAHEDQFPNLEVLVLERCSILEQIPIAFGDLCELREIKLVACRRSVEESARVIQEQQRNRKGDDDCLNLLSRFLIE</sequence>
<dbReference type="Proteomes" id="UP000828048">
    <property type="component" value="Chromosome 5"/>
</dbReference>
<organism evidence="1 2">
    <name type="scientific">Vaccinium darrowii</name>
    <dbReference type="NCBI Taxonomy" id="229202"/>
    <lineage>
        <taxon>Eukaryota</taxon>
        <taxon>Viridiplantae</taxon>
        <taxon>Streptophyta</taxon>
        <taxon>Embryophyta</taxon>
        <taxon>Tracheophyta</taxon>
        <taxon>Spermatophyta</taxon>
        <taxon>Magnoliopsida</taxon>
        <taxon>eudicotyledons</taxon>
        <taxon>Gunneridae</taxon>
        <taxon>Pentapetalae</taxon>
        <taxon>asterids</taxon>
        <taxon>Ericales</taxon>
        <taxon>Ericaceae</taxon>
        <taxon>Vaccinioideae</taxon>
        <taxon>Vaccinieae</taxon>
        <taxon>Vaccinium</taxon>
    </lineage>
</organism>
<evidence type="ECO:0000313" key="1">
    <source>
        <dbReference type="EMBL" id="KAH7845529.1"/>
    </source>
</evidence>